<dbReference type="InterPro" id="IPR002110">
    <property type="entry name" value="Ankyrin_rpt"/>
</dbReference>
<name>A0AAP0N6B6_LIQFO</name>
<evidence type="ECO:0000256" key="1">
    <source>
        <dbReference type="PROSITE-ProRule" id="PRU00023"/>
    </source>
</evidence>
<dbReference type="Proteomes" id="UP001415857">
    <property type="component" value="Unassembled WGS sequence"/>
</dbReference>
<feature type="transmembrane region" description="Helical" evidence="2">
    <location>
        <begin position="569"/>
        <end position="593"/>
    </location>
</feature>
<dbReference type="SUPFAM" id="SSF48403">
    <property type="entry name" value="Ankyrin repeat"/>
    <property type="match status" value="1"/>
</dbReference>
<evidence type="ECO:0000256" key="2">
    <source>
        <dbReference type="SAM" id="Phobius"/>
    </source>
</evidence>
<evidence type="ECO:0000313" key="5">
    <source>
        <dbReference type="Proteomes" id="UP001415857"/>
    </source>
</evidence>
<dbReference type="AlphaFoldDB" id="A0AAP0N6B6"/>
<dbReference type="PROSITE" id="PS50297">
    <property type="entry name" value="ANK_REP_REGION"/>
    <property type="match status" value="1"/>
</dbReference>
<dbReference type="PROSITE" id="PS50088">
    <property type="entry name" value="ANK_REPEAT"/>
    <property type="match status" value="1"/>
</dbReference>
<feature type="repeat" description="ANK" evidence="1">
    <location>
        <begin position="50"/>
        <end position="71"/>
    </location>
</feature>
<reference evidence="4 5" key="1">
    <citation type="journal article" date="2024" name="Plant J.">
        <title>Genome sequences and population genomics reveal climatic adaptation and genomic divergence between two closely related sweetgum species.</title>
        <authorList>
            <person name="Xu W.Q."/>
            <person name="Ren C.Q."/>
            <person name="Zhang X.Y."/>
            <person name="Comes H.P."/>
            <person name="Liu X.H."/>
            <person name="Li Y.G."/>
            <person name="Kettle C.J."/>
            <person name="Jalonen R."/>
            <person name="Gaisberger H."/>
            <person name="Ma Y.Z."/>
            <person name="Qiu Y.X."/>
        </authorList>
    </citation>
    <scope>NUCLEOTIDE SEQUENCE [LARGE SCALE GENOMIC DNA]</scope>
    <source>
        <strain evidence="4">Hangzhou</strain>
    </source>
</reference>
<dbReference type="InterPro" id="IPR036770">
    <property type="entry name" value="Ankyrin_rpt-contain_sf"/>
</dbReference>
<protein>
    <recommendedName>
        <fullName evidence="3">PGG domain-containing protein</fullName>
    </recommendedName>
</protein>
<dbReference type="Pfam" id="PF13962">
    <property type="entry name" value="PGG"/>
    <property type="match status" value="1"/>
</dbReference>
<proteinExistence type="predicted"/>
<feature type="transmembrane region" description="Helical" evidence="2">
    <location>
        <begin position="525"/>
        <end position="548"/>
    </location>
</feature>
<dbReference type="PANTHER" id="PTHR24177">
    <property type="entry name" value="CASKIN"/>
    <property type="match status" value="1"/>
</dbReference>
<keyword evidence="2" id="KW-1133">Transmembrane helix</keyword>
<sequence>MASPMGTIETDTERQTKKTLFRLVMKGEWDEVVNIYENDPWAHKARITRSGDTALHIAVSNGQEETVERLVTVTGKEALEIANERGNRALHFAASRGSIRMCKCISDVDPKLVAARNIRGETPFFLAVLHGNKDAFLFLQSLCNTKEGESYGRRTDGDTILHCAIRGDNFDLAYQIILLYGDLVNCYNEQRFTPLDLLASKPSNFRSGNQLSWWNKIIYNCIFVDELKKEVRPKTFEDRNKKLEYPDTYHTCMNFFGLLWNVIPGGSAKIRNLQHKKEKHTWSVQIMNELLQSTSTYEYEFDGKNPNPLLLSYKDDETTAYATILQEYGEEKIPEWEKRETAILIAAKNGVREMVEEILELFPIAIHDMNSEGKNIVLVAVENKQSRIYELLLHRNAFNDIIFRQVDERGNSVLHLAATLGGYKPWLISGPALQMQWEIKWYEFVKDSIDPSYTTQLNKEGKTPEDVFTETHKELAEKGSQWLTDTSESCFLVATIITTVTFASSAAVPGSVNETGVPTFEEQPAFFIFAISSLIAFCFSVISVITYLSILTTRHLEKDFAHLLPRKYLLALSSLLISIVSMLVSFCSSHFFVLRDKLKLNAYPLYAFSCLVVTLFVVFQFPLYLDFMTASFSKLSRRHSLKDRAGTL</sequence>
<keyword evidence="5" id="KW-1185">Reference proteome</keyword>
<keyword evidence="1" id="KW-0040">ANK repeat</keyword>
<comment type="caution">
    <text evidence="4">The sequence shown here is derived from an EMBL/GenBank/DDBJ whole genome shotgun (WGS) entry which is preliminary data.</text>
</comment>
<keyword evidence="2" id="KW-0812">Transmembrane</keyword>
<dbReference type="Gene3D" id="1.25.40.20">
    <property type="entry name" value="Ankyrin repeat-containing domain"/>
    <property type="match status" value="2"/>
</dbReference>
<gene>
    <name evidence="4" type="ORF">L1049_007377</name>
</gene>
<organism evidence="4 5">
    <name type="scientific">Liquidambar formosana</name>
    <name type="common">Formosan gum</name>
    <dbReference type="NCBI Taxonomy" id="63359"/>
    <lineage>
        <taxon>Eukaryota</taxon>
        <taxon>Viridiplantae</taxon>
        <taxon>Streptophyta</taxon>
        <taxon>Embryophyta</taxon>
        <taxon>Tracheophyta</taxon>
        <taxon>Spermatophyta</taxon>
        <taxon>Magnoliopsida</taxon>
        <taxon>eudicotyledons</taxon>
        <taxon>Gunneridae</taxon>
        <taxon>Pentapetalae</taxon>
        <taxon>Saxifragales</taxon>
        <taxon>Altingiaceae</taxon>
        <taxon>Liquidambar</taxon>
    </lineage>
</organism>
<dbReference type="EMBL" id="JBBPBK010000389">
    <property type="protein sequence ID" value="KAK9265474.1"/>
    <property type="molecule type" value="Genomic_DNA"/>
</dbReference>
<dbReference type="GO" id="GO:0016020">
    <property type="term" value="C:membrane"/>
    <property type="evidence" value="ECO:0007669"/>
    <property type="project" value="TreeGrafter"/>
</dbReference>
<dbReference type="SMART" id="SM00248">
    <property type="entry name" value="ANK"/>
    <property type="match status" value="6"/>
</dbReference>
<dbReference type="InterPro" id="IPR026961">
    <property type="entry name" value="PGG_dom"/>
</dbReference>
<accession>A0AAP0N6B6</accession>
<dbReference type="PANTHER" id="PTHR24177:SF103">
    <property type="entry name" value="PGG DOMAIN-CONTAINING PROTEIN"/>
    <property type="match status" value="1"/>
</dbReference>
<evidence type="ECO:0000259" key="3">
    <source>
        <dbReference type="Pfam" id="PF13962"/>
    </source>
</evidence>
<dbReference type="Pfam" id="PF12796">
    <property type="entry name" value="Ank_2"/>
    <property type="match status" value="1"/>
</dbReference>
<feature type="domain" description="PGG" evidence="3">
    <location>
        <begin position="481"/>
        <end position="592"/>
    </location>
</feature>
<keyword evidence="2" id="KW-0472">Membrane</keyword>
<feature type="transmembrane region" description="Helical" evidence="2">
    <location>
        <begin position="605"/>
        <end position="625"/>
    </location>
</feature>
<evidence type="ECO:0000313" key="4">
    <source>
        <dbReference type="EMBL" id="KAK9265474.1"/>
    </source>
</evidence>